<dbReference type="Proteomes" id="UP000000305">
    <property type="component" value="Unassembled WGS sequence"/>
</dbReference>
<comment type="subcellular location">
    <subcellularLocation>
        <location evidence="1">Secreted</location>
    </subcellularLocation>
</comment>
<keyword evidence="3" id="KW-0732">Signal</keyword>
<dbReference type="AlphaFoldDB" id="E9GVL6"/>
<dbReference type="InterPro" id="IPR008983">
    <property type="entry name" value="Tumour_necrosis_fac-like_dom"/>
</dbReference>
<sequence>MSVVSGQLIRGPPGWTYYNPLIQSPYVPLLDGNPQQQKDPCLRELKALERNTRRLAEKMVKGWAWTNKKFEETSQKSTDISNRLSETKDMVVNLIIYVKELVASAATGIISSSTSAATDIGKMPNNCMDLQLIGHIKSGLYSVMGTRSVETVYCDFSKQLENPGFQQWIGYNDVKLSPTFFYVQKNVGFSSVGTAVPFEVEKVNTGNAMDLEIGIFTTPKSGIYHFSFGGLARFDPGSSGEMLELRLMLNGVRVGSSYATKSSGWPSVTLAETKFNQIQLESTLKLQESDRIWLEIHAHSGAAGVSLHDDADWHHTHFSGLLIEEDFEYF</sequence>
<dbReference type="SUPFAM" id="SSF49842">
    <property type="entry name" value="TNF-like"/>
    <property type="match status" value="1"/>
</dbReference>
<evidence type="ECO:0000259" key="4">
    <source>
        <dbReference type="PROSITE" id="PS50871"/>
    </source>
</evidence>
<dbReference type="InterPro" id="IPR001073">
    <property type="entry name" value="C1q_dom"/>
</dbReference>
<keyword evidence="2" id="KW-0964">Secreted</keyword>
<dbReference type="HOGENOM" id="CLU_068539_0_0_1"/>
<protein>
    <submittedName>
        <fullName evidence="5">C1q and tumor necrosis factor-related protein 3</fullName>
    </submittedName>
</protein>
<dbReference type="GO" id="GO:0005615">
    <property type="term" value="C:extracellular space"/>
    <property type="evidence" value="ECO:0000318"/>
    <property type="project" value="GO_Central"/>
</dbReference>
<name>E9GVL6_DAPPU</name>
<organism evidence="5 6">
    <name type="scientific">Daphnia pulex</name>
    <name type="common">Water flea</name>
    <dbReference type="NCBI Taxonomy" id="6669"/>
    <lineage>
        <taxon>Eukaryota</taxon>
        <taxon>Metazoa</taxon>
        <taxon>Ecdysozoa</taxon>
        <taxon>Arthropoda</taxon>
        <taxon>Crustacea</taxon>
        <taxon>Branchiopoda</taxon>
        <taxon>Diplostraca</taxon>
        <taxon>Cladocera</taxon>
        <taxon>Anomopoda</taxon>
        <taxon>Daphniidae</taxon>
        <taxon>Daphnia</taxon>
    </lineage>
</organism>
<evidence type="ECO:0000313" key="6">
    <source>
        <dbReference type="Proteomes" id="UP000000305"/>
    </source>
</evidence>
<evidence type="ECO:0000256" key="2">
    <source>
        <dbReference type="ARBA" id="ARBA00022525"/>
    </source>
</evidence>
<dbReference type="PANTHER" id="PTHR22923">
    <property type="entry name" value="CEREBELLIN-RELATED"/>
    <property type="match status" value="1"/>
</dbReference>
<dbReference type="KEGG" id="dpx:DAPPUDRAFT_106993"/>
<dbReference type="Gene3D" id="2.60.120.40">
    <property type="match status" value="1"/>
</dbReference>
<dbReference type="InParanoid" id="E9GVL6"/>
<feature type="domain" description="C1q" evidence="4">
    <location>
        <begin position="174"/>
        <end position="329"/>
    </location>
</feature>
<dbReference type="OrthoDB" id="6154955at2759"/>
<dbReference type="Pfam" id="PF00386">
    <property type="entry name" value="C1q"/>
    <property type="match status" value="1"/>
</dbReference>
<proteinExistence type="predicted"/>
<evidence type="ECO:0000313" key="5">
    <source>
        <dbReference type="EMBL" id="EFX76506.1"/>
    </source>
</evidence>
<dbReference type="EMBL" id="GL732568">
    <property type="protein sequence ID" value="EFX76506.1"/>
    <property type="molecule type" value="Genomic_DNA"/>
</dbReference>
<dbReference type="SMART" id="SM00110">
    <property type="entry name" value="C1Q"/>
    <property type="match status" value="1"/>
</dbReference>
<accession>E9GVL6</accession>
<reference evidence="5 6" key="1">
    <citation type="journal article" date="2011" name="Science">
        <title>The ecoresponsive genome of Daphnia pulex.</title>
        <authorList>
            <person name="Colbourne J.K."/>
            <person name="Pfrender M.E."/>
            <person name="Gilbert D."/>
            <person name="Thomas W.K."/>
            <person name="Tucker A."/>
            <person name="Oakley T.H."/>
            <person name="Tokishita S."/>
            <person name="Aerts A."/>
            <person name="Arnold G.J."/>
            <person name="Basu M.K."/>
            <person name="Bauer D.J."/>
            <person name="Caceres C.E."/>
            <person name="Carmel L."/>
            <person name="Casola C."/>
            <person name="Choi J.H."/>
            <person name="Detter J.C."/>
            <person name="Dong Q."/>
            <person name="Dusheyko S."/>
            <person name="Eads B.D."/>
            <person name="Frohlich T."/>
            <person name="Geiler-Samerotte K.A."/>
            <person name="Gerlach D."/>
            <person name="Hatcher P."/>
            <person name="Jogdeo S."/>
            <person name="Krijgsveld J."/>
            <person name="Kriventseva E.V."/>
            <person name="Kultz D."/>
            <person name="Laforsch C."/>
            <person name="Lindquist E."/>
            <person name="Lopez J."/>
            <person name="Manak J.R."/>
            <person name="Muller J."/>
            <person name="Pangilinan J."/>
            <person name="Patwardhan R.P."/>
            <person name="Pitluck S."/>
            <person name="Pritham E.J."/>
            <person name="Rechtsteiner A."/>
            <person name="Rho M."/>
            <person name="Rogozin I.B."/>
            <person name="Sakarya O."/>
            <person name="Salamov A."/>
            <person name="Schaack S."/>
            <person name="Shapiro H."/>
            <person name="Shiga Y."/>
            <person name="Skalitzky C."/>
            <person name="Smith Z."/>
            <person name="Souvorov A."/>
            <person name="Sung W."/>
            <person name="Tang Z."/>
            <person name="Tsuchiya D."/>
            <person name="Tu H."/>
            <person name="Vos H."/>
            <person name="Wang M."/>
            <person name="Wolf Y.I."/>
            <person name="Yamagata H."/>
            <person name="Yamada T."/>
            <person name="Ye Y."/>
            <person name="Shaw J.R."/>
            <person name="Andrews J."/>
            <person name="Crease T.J."/>
            <person name="Tang H."/>
            <person name="Lucas S.M."/>
            <person name="Robertson H.M."/>
            <person name="Bork P."/>
            <person name="Koonin E.V."/>
            <person name="Zdobnov E.M."/>
            <person name="Grigoriev I.V."/>
            <person name="Lynch M."/>
            <person name="Boore J.L."/>
        </authorList>
    </citation>
    <scope>NUCLEOTIDE SEQUENCE [LARGE SCALE GENOMIC DNA]</scope>
</reference>
<keyword evidence="6" id="KW-1185">Reference proteome</keyword>
<evidence type="ECO:0000256" key="1">
    <source>
        <dbReference type="ARBA" id="ARBA00004613"/>
    </source>
</evidence>
<gene>
    <name evidence="5" type="ORF">DAPPUDRAFT_106993</name>
</gene>
<dbReference type="PROSITE" id="PS50871">
    <property type="entry name" value="C1Q"/>
    <property type="match status" value="1"/>
</dbReference>
<dbReference type="PANTHER" id="PTHR22923:SF62">
    <property type="entry name" value="CVP18"/>
    <property type="match status" value="1"/>
</dbReference>
<dbReference type="InterPro" id="IPR050822">
    <property type="entry name" value="Cerebellin_Synaptic_Org"/>
</dbReference>
<evidence type="ECO:0000256" key="3">
    <source>
        <dbReference type="ARBA" id="ARBA00022729"/>
    </source>
</evidence>